<feature type="transmembrane region" description="Helical" evidence="8">
    <location>
        <begin position="294"/>
        <end position="314"/>
    </location>
</feature>
<dbReference type="PANTHER" id="PTHR30294:SF38">
    <property type="entry name" value="TRANSPORT PERMEASE PROTEIN"/>
    <property type="match status" value="1"/>
</dbReference>
<dbReference type="InterPro" id="IPR051449">
    <property type="entry name" value="ABC-2_transporter_component"/>
</dbReference>
<comment type="similarity">
    <text evidence="2">Belongs to the ABC-2 integral membrane protein family.</text>
</comment>
<evidence type="ECO:0000256" key="7">
    <source>
        <dbReference type="ARBA" id="ARBA00023136"/>
    </source>
</evidence>
<gene>
    <name evidence="10" type="ORF">K1720_03790</name>
</gene>
<evidence type="ECO:0000259" key="9">
    <source>
        <dbReference type="PROSITE" id="PS51012"/>
    </source>
</evidence>
<dbReference type="KEGG" id="thei:K1720_03790"/>
<feature type="transmembrane region" description="Helical" evidence="8">
    <location>
        <begin position="215"/>
        <end position="238"/>
    </location>
</feature>
<sequence>MKFRVIKGIILKDLKELRREKMALFWIFIFPLMWITLFGTMWGGESPPISVDVGVVYTNESAPFTAYDIIEIMRNVTLEETNLFNVLEFKDETSAVEALKSGKIDAVVVFPKGFGTNLTSGKQARIYLYFDKSDPQDYQIVSGVVKGFFGEVEKEMKRRNIEMQLEYMESYLPKELIARYNLTTETIKEYMLASAEPIVIEEKEVEGKTATPIQFYITSFIGIQFLFATMLTVGSGTLEEIEKGTLRRIVASPATAWDFLMGKMLSTFLVIMISIVVGLVYAKAVFGETIVPSTLGWLIIFIASLFSMSLGLAIAMGTRSIRSTTAVVNFISMPLLFLAGIVVPESALPKWAKPIVNYFPLGRALKDFRLLEIYHRPVSEIMPDVLWLSLATLGTLIIAVVLYNWAVKRLEV</sequence>
<dbReference type="InterPro" id="IPR013525">
    <property type="entry name" value="ABC2_TM"/>
</dbReference>
<evidence type="ECO:0000313" key="10">
    <source>
        <dbReference type="EMBL" id="USH00580.1"/>
    </source>
</evidence>
<dbReference type="EMBL" id="CP080572">
    <property type="protein sequence ID" value="USH00580.1"/>
    <property type="molecule type" value="Genomic_DNA"/>
</dbReference>
<reference evidence="10 11" key="1">
    <citation type="submission" date="2021-08" db="EMBL/GenBank/DDBJ databases">
        <title>Thermococcus onnuriiensis IOH2.</title>
        <authorList>
            <person name="Park Y.-J."/>
        </authorList>
    </citation>
    <scope>NUCLEOTIDE SEQUENCE [LARGE SCALE GENOMIC DNA]</scope>
    <source>
        <strain evidence="10 11">IOH2</strain>
    </source>
</reference>
<keyword evidence="4" id="KW-1003">Cell membrane</keyword>
<keyword evidence="6 8" id="KW-1133">Transmembrane helix</keyword>
<evidence type="ECO:0000256" key="6">
    <source>
        <dbReference type="ARBA" id="ARBA00022989"/>
    </source>
</evidence>
<dbReference type="Proteomes" id="UP001056425">
    <property type="component" value="Chromosome"/>
</dbReference>
<protein>
    <submittedName>
        <fullName evidence="10">ABC transporter permease</fullName>
    </submittedName>
</protein>
<dbReference type="PANTHER" id="PTHR30294">
    <property type="entry name" value="MEMBRANE COMPONENT OF ABC TRANSPORTER YHHJ-RELATED"/>
    <property type="match status" value="1"/>
</dbReference>
<evidence type="ECO:0000256" key="8">
    <source>
        <dbReference type="SAM" id="Phobius"/>
    </source>
</evidence>
<dbReference type="RefSeq" id="WP_251950058.1">
    <property type="nucleotide sequence ID" value="NZ_CP080572.1"/>
</dbReference>
<feature type="transmembrane region" description="Helical" evidence="8">
    <location>
        <begin position="326"/>
        <end position="343"/>
    </location>
</feature>
<dbReference type="PROSITE" id="PS51012">
    <property type="entry name" value="ABC_TM2"/>
    <property type="match status" value="1"/>
</dbReference>
<keyword evidence="5 8" id="KW-0812">Transmembrane</keyword>
<dbReference type="GO" id="GO:0005886">
    <property type="term" value="C:plasma membrane"/>
    <property type="evidence" value="ECO:0007669"/>
    <property type="project" value="UniProtKB-SubCell"/>
</dbReference>
<evidence type="ECO:0000256" key="3">
    <source>
        <dbReference type="ARBA" id="ARBA00022448"/>
    </source>
</evidence>
<dbReference type="Gene3D" id="3.40.1710.10">
    <property type="entry name" value="abc type-2 transporter like domain"/>
    <property type="match status" value="1"/>
</dbReference>
<name>A0A9E7SDA1_9EURY</name>
<evidence type="ECO:0000256" key="1">
    <source>
        <dbReference type="ARBA" id="ARBA00004651"/>
    </source>
</evidence>
<dbReference type="Pfam" id="PF12698">
    <property type="entry name" value="ABC2_membrane_3"/>
    <property type="match status" value="1"/>
</dbReference>
<dbReference type="GO" id="GO:0140359">
    <property type="term" value="F:ABC-type transporter activity"/>
    <property type="evidence" value="ECO:0007669"/>
    <property type="project" value="InterPro"/>
</dbReference>
<feature type="domain" description="ABC transmembrane type-2" evidence="9">
    <location>
        <begin position="176"/>
        <end position="406"/>
    </location>
</feature>
<dbReference type="InterPro" id="IPR047817">
    <property type="entry name" value="ABC2_TM_bact-type"/>
</dbReference>
<dbReference type="GeneID" id="72777437"/>
<evidence type="ECO:0000256" key="5">
    <source>
        <dbReference type="ARBA" id="ARBA00022692"/>
    </source>
</evidence>
<accession>A0A9E7SDA1</accession>
<evidence type="ECO:0000256" key="2">
    <source>
        <dbReference type="ARBA" id="ARBA00007783"/>
    </source>
</evidence>
<evidence type="ECO:0000313" key="11">
    <source>
        <dbReference type="Proteomes" id="UP001056425"/>
    </source>
</evidence>
<keyword evidence="7 8" id="KW-0472">Membrane</keyword>
<organism evidence="10 11">
    <name type="scientific">Thermococcus argininiproducens</name>
    <dbReference type="NCBI Taxonomy" id="2866384"/>
    <lineage>
        <taxon>Archaea</taxon>
        <taxon>Methanobacteriati</taxon>
        <taxon>Methanobacteriota</taxon>
        <taxon>Thermococci</taxon>
        <taxon>Thermococcales</taxon>
        <taxon>Thermococcaceae</taxon>
        <taxon>Thermococcus</taxon>
    </lineage>
</organism>
<keyword evidence="3" id="KW-0813">Transport</keyword>
<evidence type="ECO:0000256" key="4">
    <source>
        <dbReference type="ARBA" id="ARBA00022475"/>
    </source>
</evidence>
<feature type="transmembrane region" description="Helical" evidence="8">
    <location>
        <begin position="385"/>
        <end position="406"/>
    </location>
</feature>
<comment type="subcellular location">
    <subcellularLocation>
        <location evidence="1">Cell membrane</location>
        <topology evidence="1">Multi-pass membrane protein</topology>
    </subcellularLocation>
</comment>
<dbReference type="AlphaFoldDB" id="A0A9E7SDA1"/>
<keyword evidence="11" id="KW-1185">Reference proteome</keyword>
<feature type="transmembrane region" description="Helical" evidence="8">
    <location>
        <begin position="259"/>
        <end position="282"/>
    </location>
</feature>
<feature type="transmembrane region" description="Helical" evidence="8">
    <location>
        <begin position="21"/>
        <end position="42"/>
    </location>
</feature>
<proteinExistence type="inferred from homology"/>